<protein>
    <recommendedName>
        <fullName evidence="3">DUF4164 family protein</fullName>
    </recommendedName>
</protein>
<evidence type="ECO:0000313" key="1">
    <source>
        <dbReference type="EMBL" id="MBX7481451.1"/>
    </source>
</evidence>
<accession>A0ABS7J293</accession>
<gene>
    <name evidence="1" type="ORF">K3174_02830</name>
</gene>
<proteinExistence type="predicted"/>
<dbReference type="EMBL" id="JAIGNO010000001">
    <property type="protein sequence ID" value="MBX7481451.1"/>
    <property type="molecule type" value="Genomic_DNA"/>
</dbReference>
<organism evidence="1 2">
    <name type="scientific">Qipengyuania qiaonensis</name>
    <dbReference type="NCBI Taxonomy" id="2867240"/>
    <lineage>
        <taxon>Bacteria</taxon>
        <taxon>Pseudomonadati</taxon>
        <taxon>Pseudomonadota</taxon>
        <taxon>Alphaproteobacteria</taxon>
        <taxon>Sphingomonadales</taxon>
        <taxon>Erythrobacteraceae</taxon>
        <taxon>Qipengyuania</taxon>
    </lineage>
</organism>
<dbReference type="RefSeq" id="WP_221555364.1">
    <property type="nucleotide sequence ID" value="NZ_JAIGNO010000001.1"/>
</dbReference>
<sequence length="68" mass="7559">MSADRIKNAMDRIDRALARIETQAALSSHSPATDDAERSELAARHDALREQVSASIAELDTLIERLER</sequence>
<comment type="caution">
    <text evidence="1">The sequence shown here is derived from an EMBL/GenBank/DDBJ whole genome shotgun (WGS) entry which is preliminary data.</text>
</comment>
<keyword evidence="2" id="KW-1185">Reference proteome</keyword>
<evidence type="ECO:0008006" key="3">
    <source>
        <dbReference type="Google" id="ProtNLM"/>
    </source>
</evidence>
<dbReference type="Proteomes" id="UP000755104">
    <property type="component" value="Unassembled WGS sequence"/>
</dbReference>
<evidence type="ECO:0000313" key="2">
    <source>
        <dbReference type="Proteomes" id="UP000755104"/>
    </source>
</evidence>
<name>A0ABS7J293_9SPHN</name>
<reference evidence="1 2" key="1">
    <citation type="submission" date="2021-08" db="EMBL/GenBank/DDBJ databases">
        <title>Comparative Genomics Analysis of the Genus Qipengyuania Reveals Extensive Genetic Diversity and Metabolic Versatility, Including the Description of Fifteen Novel Species.</title>
        <authorList>
            <person name="Liu Y."/>
        </authorList>
    </citation>
    <scope>NUCLEOTIDE SEQUENCE [LARGE SCALE GENOMIC DNA]</scope>
    <source>
        <strain evidence="1 2">6D47A</strain>
    </source>
</reference>